<evidence type="ECO:0000256" key="1">
    <source>
        <dbReference type="SAM" id="MobiDB-lite"/>
    </source>
</evidence>
<organism evidence="2 4">
    <name type="scientific">Paenibacillus urinalis</name>
    <dbReference type="NCBI Taxonomy" id="521520"/>
    <lineage>
        <taxon>Bacteria</taxon>
        <taxon>Bacillati</taxon>
        <taxon>Bacillota</taxon>
        <taxon>Bacilli</taxon>
        <taxon>Bacillales</taxon>
        <taxon>Paenibacillaceae</taxon>
        <taxon>Paenibacillus</taxon>
    </lineage>
</organism>
<dbReference type="Proteomes" id="UP001221519">
    <property type="component" value="Chromosome"/>
</dbReference>
<dbReference type="RefSeq" id="WP_274338488.1">
    <property type="nucleotide sequence ID" value="NZ_CP118101.1"/>
</dbReference>
<name>A0AAX3MZ58_9BACL</name>
<feature type="region of interest" description="Disordered" evidence="1">
    <location>
        <begin position="1"/>
        <end position="42"/>
    </location>
</feature>
<protein>
    <submittedName>
        <fullName evidence="2">Uncharacterized protein</fullName>
    </submittedName>
</protein>
<gene>
    <name evidence="2" type="ORF">PUW23_24540</name>
    <name evidence="3" type="ORF">PUW25_24530</name>
</gene>
<evidence type="ECO:0000313" key="3">
    <source>
        <dbReference type="EMBL" id="WDI02322.1"/>
    </source>
</evidence>
<evidence type="ECO:0000313" key="4">
    <source>
        <dbReference type="Proteomes" id="UP001220962"/>
    </source>
</evidence>
<dbReference type="AlphaFoldDB" id="A0AAX3MZ58"/>
<reference evidence="2 5" key="1">
    <citation type="submission" date="2023-02" db="EMBL/GenBank/DDBJ databases">
        <title>Pathogen: clinical or host-associated sample.</title>
        <authorList>
            <person name="Hergert J."/>
            <person name="Casey R."/>
            <person name="Wagner J."/>
            <person name="Young E.L."/>
            <person name="Oakeson K.F."/>
        </authorList>
    </citation>
    <scope>NUCLEOTIDE SEQUENCE</scope>
    <source>
        <strain evidence="3 5">2022CK-00829</strain>
        <strain evidence="2">2022CK-00830</strain>
    </source>
</reference>
<evidence type="ECO:0000313" key="2">
    <source>
        <dbReference type="EMBL" id="WDH82577.1"/>
    </source>
</evidence>
<accession>A0AAX3MZ58</accession>
<dbReference type="Proteomes" id="UP001220962">
    <property type="component" value="Chromosome"/>
</dbReference>
<dbReference type="EMBL" id="CP118101">
    <property type="protein sequence ID" value="WDH82577.1"/>
    <property type="molecule type" value="Genomic_DNA"/>
</dbReference>
<dbReference type="EMBL" id="CP118108">
    <property type="protein sequence ID" value="WDI02322.1"/>
    <property type="molecule type" value="Genomic_DNA"/>
</dbReference>
<keyword evidence="5" id="KW-1185">Reference proteome</keyword>
<proteinExistence type="predicted"/>
<sequence>MVNKDTQNNEEDKAIRDDEPDQFEKTGGKAGEDEEKSEQSNA</sequence>
<evidence type="ECO:0000313" key="5">
    <source>
        <dbReference type="Proteomes" id="UP001221519"/>
    </source>
</evidence>
<feature type="compositionally biased region" description="Basic and acidic residues" evidence="1">
    <location>
        <begin position="10"/>
        <end position="31"/>
    </location>
</feature>